<dbReference type="InParanoid" id="A0A2V0PD85"/>
<dbReference type="OrthoDB" id="277011at2759"/>
<dbReference type="AlphaFoldDB" id="A0A2V0PD85"/>
<feature type="compositionally biased region" description="Gly residues" evidence="5">
    <location>
        <begin position="211"/>
        <end position="220"/>
    </location>
</feature>
<feature type="compositionally biased region" description="Low complexity" evidence="5">
    <location>
        <begin position="190"/>
        <end position="210"/>
    </location>
</feature>
<dbReference type="GO" id="GO:0005634">
    <property type="term" value="C:nucleus"/>
    <property type="evidence" value="ECO:0007669"/>
    <property type="project" value="UniProtKB-ARBA"/>
</dbReference>
<name>A0A2V0PD85_9CHLO</name>
<reference evidence="7 8" key="1">
    <citation type="journal article" date="2018" name="Sci. Rep.">
        <title>Raphidocelis subcapitata (=Pseudokirchneriella subcapitata) provides an insight into genome evolution and environmental adaptations in the Sphaeropleales.</title>
        <authorList>
            <person name="Suzuki S."/>
            <person name="Yamaguchi H."/>
            <person name="Nakajima N."/>
            <person name="Kawachi M."/>
        </authorList>
    </citation>
    <scope>NUCLEOTIDE SEQUENCE [LARGE SCALE GENOMIC DNA]</scope>
    <source>
        <strain evidence="7 8">NIES-35</strain>
    </source>
</reference>
<organism evidence="7 8">
    <name type="scientific">Raphidocelis subcapitata</name>
    <dbReference type="NCBI Taxonomy" id="307507"/>
    <lineage>
        <taxon>Eukaryota</taxon>
        <taxon>Viridiplantae</taxon>
        <taxon>Chlorophyta</taxon>
        <taxon>core chlorophytes</taxon>
        <taxon>Chlorophyceae</taxon>
        <taxon>CS clade</taxon>
        <taxon>Sphaeropleales</taxon>
        <taxon>Selenastraceae</taxon>
        <taxon>Raphidocelis</taxon>
    </lineage>
</organism>
<feature type="compositionally biased region" description="Low complexity" evidence="5">
    <location>
        <begin position="105"/>
        <end position="134"/>
    </location>
</feature>
<evidence type="ECO:0000256" key="4">
    <source>
        <dbReference type="ARBA" id="ARBA00038355"/>
    </source>
</evidence>
<gene>
    <name evidence="7" type="ORF">Rsub_09002</name>
</gene>
<evidence type="ECO:0000256" key="1">
    <source>
        <dbReference type="ARBA" id="ARBA00022801"/>
    </source>
</evidence>
<dbReference type="Pfam" id="PF03031">
    <property type="entry name" value="NIF"/>
    <property type="match status" value="1"/>
</dbReference>
<evidence type="ECO:0000256" key="5">
    <source>
        <dbReference type="SAM" id="MobiDB-lite"/>
    </source>
</evidence>
<evidence type="ECO:0000256" key="3">
    <source>
        <dbReference type="ARBA" id="ARBA00037324"/>
    </source>
</evidence>
<sequence length="561" mass="59575">MRGLLARFFSTGNAAPNEPSDKSSRSREAAMTAAGGAQPAGVVPDGGALISSSKRRGTDSAPLDVSAGKRLRVSPSAEGPRGGTDFARQQDQRQVKHAGADDAGDAPAVAQADGQQQQQAQQQHQQQQAQHSAGESGRARGPLGNLLTPVYYLLQQGSQQFFGGQGAAGQHEEHAENKTGQQQEQPAARAACPASTTSSGAAPASEASESVGGGGGGGGARSPHGGPAADSGCDTDAEVAGGLSAAAAAADAEEEEDEEWFDPLLFISRLPPAAPPGCARPGTLLPRRTRACKQKTLVLDLDETLVHSTLDGAPGSESADFHFPVLFNGAEHMVHVRMRPHMHEFLERAAELFEVVVFTASQKVYAEKLLNILDPQRRLIRHRIYRDSCVFVEGNYLKDLSGLGRDLAHTAIVDNSPQAFGFQVDNGIPIESWYDDEADTELVQLLPLLGQLAEASDVRPLLRERFRMRERVAGALATWRSRMEQEAMAAASWQQQYLSAVQQQQHQQQQHHQQQQQQQQQAAAAAAAAVAQQAVGGFMQQSIPLGQLRAAAAAAAAVQMA</sequence>
<keyword evidence="2" id="KW-0904">Protein phosphatase</keyword>
<dbReference type="GO" id="GO:0004721">
    <property type="term" value="F:phosphoprotein phosphatase activity"/>
    <property type="evidence" value="ECO:0007669"/>
    <property type="project" value="UniProtKB-KW"/>
</dbReference>
<dbReference type="CDD" id="cd07521">
    <property type="entry name" value="HAD_FCP1-like"/>
    <property type="match status" value="1"/>
</dbReference>
<dbReference type="InterPro" id="IPR004274">
    <property type="entry name" value="FCP1_dom"/>
</dbReference>
<dbReference type="SUPFAM" id="SSF56784">
    <property type="entry name" value="HAD-like"/>
    <property type="match status" value="1"/>
</dbReference>
<dbReference type="Gene3D" id="3.40.50.1000">
    <property type="entry name" value="HAD superfamily/HAD-like"/>
    <property type="match status" value="1"/>
</dbReference>
<feature type="region of interest" description="Disordered" evidence="5">
    <location>
        <begin position="1"/>
        <end position="144"/>
    </location>
</feature>
<dbReference type="InterPro" id="IPR050365">
    <property type="entry name" value="TIM50"/>
</dbReference>
<comment type="caution">
    <text evidence="7">The sequence shown here is derived from an EMBL/GenBank/DDBJ whole genome shotgun (WGS) entry which is preliminary data.</text>
</comment>
<feature type="compositionally biased region" description="Basic and acidic residues" evidence="5">
    <location>
        <begin position="88"/>
        <end position="100"/>
    </location>
</feature>
<dbReference type="FunFam" id="3.40.50.1000:FF:000015">
    <property type="entry name" value="CTD small phosphatase-like protein 2"/>
    <property type="match status" value="1"/>
</dbReference>
<evidence type="ECO:0000313" key="8">
    <source>
        <dbReference type="Proteomes" id="UP000247498"/>
    </source>
</evidence>
<evidence type="ECO:0000313" key="7">
    <source>
        <dbReference type="EMBL" id="GBF96922.1"/>
    </source>
</evidence>
<comment type="similarity">
    <text evidence="4">Belongs to the CTDSPL2 family.</text>
</comment>
<dbReference type="SMART" id="SM00577">
    <property type="entry name" value="CPDc"/>
    <property type="match status" value="1"/>
</dbReference>
<dbReference type="PROSITE" id="PS50969">
    <property type="entry name" value="FCP1"/>
    <property type="match status" value="1"/>
</dbReference>
<dbReference type="InterPro" id="IPR036412">
    <property type="entry name" value="HAD-like_sf"/>
</dbReference>
<dbReference type="PANTHER" id="PTHR12210">
    <property type="entry name" value="DULLARD PROTEIN PHOSPHATASE"/>
    <property type="match status" value="1"/>
</dbReference>
<proteinExistence type="inferred from homology"/>
<evidence type="ECO:0000259" key="6">
    <source>
        <dbReference type="PROSITE" id="PS50969"/>
    </source>
</evidence>
<feature type="compositionally biased region" description="Basic and acidic residues" evidence="5">
    <location>
        <begin position="19"/>
        <end position="28"/>
    </location>
</feature>
<keyword evidence="8" id="KW-1185">Reference proteome</keyword>
<dbReference type="InterPro" id="IPR011948">
    <property type="entry name" value="Dullard_phosphatase"/>
</dbReference>
<feature type="domain" description="FCP1 homology" evidence="6">
    <location>
        <begin position="290"/>
        <end position="452"/>
    </location>
</feature>
<feature type="compositionally biased region" description="Low complexity" evidence="5">
    <location>
        <begin position="29"/>
        <end position="48"/>
    </location>
</feature>
<accession>A0A2V0PD85</accession>
<comment type="function">
    <text evidence="3">Probable phosphatase.</text>
</comment>
<protein>
    <submittedName>
        <fullName evidence="7">CTD small phosphatase</fullName>
    </submittedName>
</protein>
<dbReference type="STRING" id="307507.A0A2V0PD85"/>
<dbReference type="NCBIfam" id="TIGR02251">
    <property type="entry name" value="HIF-SF_euk"/>
    <property type="match status" value="1"/>
</dbReference>
<dbReference type="InterPro" id="IPR023214">
    <property type="entry name" value="HAD_sf"/>
</dbReference>
<evidence type="ECO:0000256" key="2">
    <source>
        <dbReference type="ARBA" id="ARBA00022912"/>
    </source>
</evidence>
<feature type="region of interest" description="Disordered" evidence="5">
    <location>
        <begin position="162"/>
        <end position="237"/>
    </location>
</feature>
<dbReference type="Proteomes" id="UP000247498">
    <property type="component" value="Unassembled WGS sequence"/>
</dbReference>
<dbReference type="EMBL" id="BDRX01000089">
    <property type="protein sequence ID" value="GBF96922.1"/>
    <property type="molecule type" value="Genomic_DNA"/>
</dbReference>
<keyword evidence="1" id="KW-0378">Hydrolase</keyword>